<dbReference type="Proteomes" id="UP000717585">
    <property type="component" value="Unassembled WGS sequence"/>
</dbReference>
<name>A0A8J6B3I8_9EUKA</name>
<feature type="domain" description="PHD-type" evidence="5">
    <location>
        <begin position="124"/>
        <end position="178"/>
    </location>
</feature>
<evidence type="ECO:0000256" key="3">
    <source>
        <dbReference type="ARBA" id="ARBA00022833"/>
    </source>
</evidence>
<dbReference type="InterPro" id="IPR013083">
    <property type="entry name" value="Znf_RING/FYVE/PHD"/>
</dbReference>
<dbReference type="InterPro" id="IPR019787">
    <property type="entry name" value="Znf_PHD-finger"/>
</dbReference>
<dbReference type="PANTHER" id="PTHR13793:SF107">
    <property type="entry name" value="BROMODOMAIN-CONTAINING PROTEIN HOMOLOG"/>
    <property type="match status" value="1"/>
</dbReference>
<dbReference type="EMBL" id="JAHDYR010000012">
    <property type="protein sequence ID" value="KAG9394953.1"/>
    <property type="molecule type" value="Genomic_DNA"/>
</dbReference>
<reference evidence="6" key="1">
    <citation type="submission" date="2021-05" db="EMBL/GenBank/DDBJ databases">
        <title>A free-living protist that lacks canonical eukaryotic 1 DNA replication and segregation systems.</title>
        <authorList>
            <person name="Salas-Leiva D.E."/>
            <person name="Tromer E.C."/>
            <person name="Curtis B.A."/>
            <person name="Jerlstrom-Hultqvist J."/>
            <person name="Kolisko M."/>
            <person name="Yi Z."/>
            <person name="Salas-Leiva J.S."/>
            <person name="Gallot-Lavallee L."/>
            <person name="Kops G.J.P.L."/>
            <person name="Archibald J.M."/>
            <person name="Simpson A.G.B."/>
            <person name="Roger A.J."/>
        </authorList>
    </citation>
    <scope>NUCLEOTIDE SEQUENCE</scope>
    <source>
        <strain evidence="6">BICM</strain>
    </source>
</reference>
<dbReference type="OrthoDB" id="20839at2759"/>
<keyword evidence="3" id="KW-0862">Zinc</keyword>
<dbReference type="Pfam" id="PF13831">
    <property type="entry name" value="PHD_2"/>
    <property type="match status" value="1"/>
</dbReference>
<organism evidence="6 7">
    <name type="scientific">Carpediemonas membranifera</name>
    <dbReference type="NCBI Taxonomy" id="201153"/>
    <lineage>
        <taxon>Eukaryota</taxon>
        <taxon>Metamonada</taxon>
        <taxon>Carpediemonas-like organisms</taxon>
        <taxon>Carpediemonas</taxon>
    </lineage>
</organism>
<sequence length="682" mass="73812">MSLCALCGEEIDASANDNDESTIKCNVCGQFLHTKCLEDDQQARNDDHHSLHCHGCSYQGCNRNVHLLKDLDDALVIKKDQSPFFCAAHASRNTFLSHGTQKRARVHSASCDALTDDDVIITEQEVCDICLSDEADADDHFIFCDGPGCGLVVHKSCYGIGDDDAAAEYWYCDACRAAGNMVNSPRPAAVPPCGLCPCAGGAKKLTTTGTYAHFACVRDVARGRPYRAPDGFLLAGAGSGKPCCVCNRPDGATAACTDPACDATFHISCADRVGCLKVPRQLKGHPTLVQYCPACTLRTLWRLGIREALAGWEERDAAFLRDHPDLVLGGLGLHPQVDLPFAQHGATPALAARIMLDMVRSQPEYTGYRPITQAADWAIRPARKQAPVRRWAVRLSGRGADLALHGADLNLPQTQLPGALTVLSDLTAADLLQQVMAGMVEAGVMANDAKVVPPHWEEIRGVTRLADPIGLVARTPELEFAFVSQAVYDAIRRPMRFRAVQSPGPLLTGPLVLYYRPNPAPCLDFSAVAVTVVGTPDTPRVTRVVEQLAQLGALVGSPEHPPRPRRVNAVVVDEGALWGDSMAQIRRDPAMARHRVWRLPEMTPGDNFMGYTTVDDIPTIFPPRVAVLGDCPIESDVIVRVTRPVPDISQARRFVCTATDRLDPAWEQVDAGTLADICCGLQ</sequence>
<evidence type="ECO:0000256" key="4">
    <source>
        <dbReference type="PROSITE-ProRule" id="PRU00146"/>
    </source>
</evidence>
<protein>
    <submittedName>
        <fullName evidence="6">PHD-zinc-finger like domain</fullName>
    </submittedName>
</protein>
<evidence type="ECO:0000313" key="7">
    <source>
        <dbReference type="Proteomes" id="UP000717585"/>
    </source>
</evidence>
<dbReference type="AlphaFoldDB" id="A0A8J6B3I8"/>
<dbReference type="PANTHER" id="PTHR13793">
    <property type="entry name" value="PHD FINGER PROTEINS"/>
    <property type="match status" value="1"/>
</dbReference>
<feature type="domain" description="PHD-type" evidence="5">
    <location>
        <begin position="1"/>
        <end position="59"/>
    </location>
</feature>
<evidence type="ECO:0000313" key="6">
    <source>
        <dbReference type="EMBL" id="KAG9394953.1"/>
    </source>
</evidence>
<dbReference type="GO" id="GO:0008270">
    <property type="term" value="F:zinc ion binding"/>
    <property type="evidence" value="ECO:0007669"/>
    <property type="project" value="UniProtKB-KW"/>
</dbReference>
<dbReference type="PROSITE" id="PS01359">
    <property type="entry name" value="ZF_PHD_1"/>
    <property type="match status" value="2"/>
</dbReference>
<dbReference type="InterPro" id="IPR019786">
    <property type="entry name" value="Zinc_finger_PHD-type_CS"/>
</dbReference>
<keyword evidence="7" id="KW-1185">Reference proteome</keyword>
<dbReference type="PROSITE" id="PS50016">
    <property type="entry name" value="ZF_PHD_2"/>
    <property type="match status" value="2"/>
</dbReference>
<dbReference type="SMART" id="SM00249">
    <property type="entry name" value="PHD"/>
    <property type="match status" value="3"/>
</dbReference>
<evidence type="ECO:0000256" key="1">
    <source>
        <dbReference type="ARBA" id="ARBA00022723"/>
    </source>
</evidence>
<proteinExistence type="predicted"/>
<keyword evidence="1" id="KW-0479">Metal-binding</keyword>
<dbReference type="Gene3D" id="3.30.40.10">
    <property type="entry name" value="Zinc/RING finger domain, C3HC4 (zinc finger)"/>
    <property type="match status" value="1"/>
</dbReference>
<dbReference type="InterPro" id="IPR011011">
    <property type="entry name" value="Znf_FYVE_PHD"/>
</dbReference>
<dbReference type="InterPro" id="IPR050701">
    <property type="entry name" value="Histone_Mod_Regulator"/>
</dbReference>
<keyword evidence="2 4" id="KW-0863">Zinc-finger</keyword>
<dbReference type="GO" id="GO:0006357">
    <property type="term" value="P:regulation of transcription by RNA polymerase II"/>
    <property type="evidence" value="ECO:0007669"/>
    <property type="project" value="TreeGrafter"/>
</dbReference>
<dbReference type="Pfam" id="PF13832">
    <property type="entry name" value="zf-HC5HC2H_2"/>
    <property type="match status" value="1"/>
</dbReference>
<gene>
    <name evidence="6" type="ORF">J8273_0161</name>
</gene>
<dbReference type="SUPFAM" id="SSF57903">
    <property type="entry name" value="FYVE/PHD zinc finger"/>
    <property type="match status" value="2"/>
</dbReference>
<evidence type="ECO:0000259" key="5">
    <source>
        <dbReference type="PROSITE" id="PS50016"/>
    </source>
</evidence>
<evidence type="ECO:0000256" key="2">
    <source>
        <dbReference type="ARBA" id="ARBA00022771"/>
    </source>
</evidence>
<accession>A0A8J6B3I8</accession>
<comment type="caution">
    <text evidence="6">The sequence shown here is derived from an EMBL/GenBank/DDBJ whole genome shotgun (WGS) entry which is preliminary data.</text>
</comment>
<dbReference type="InterPro" id="IPR001965">
    <property type="entry name" value="Znf_PHD"/>
</dbReference>